<reference evidence="3" key="1">
    <citation type="submission" date="2016-10" db="EMBL/GenBank/DDBJ databases">
        <authorList>
            <person name="Varghese N."/>
            <person name="Submissions S."/>
        </authorList>
    </citation>
    <scope>NUCLEOTIDE SEQUENCE [LARGE SCALE GENOMIC DNA]</scope>
    <source>
        <strain evidence="3">CGMCC 1.7738</strain>
    </source>
</reference>
<accession>A0A1I4DYT8</accession>
<sequence length="198" mass="22272">MTATLRLATEDDAAAIQRIYAPYVEETAITFELEPPSTAEIRERIDDTLTDYPWLVCEADDDVVGYAYAGPVRKREAYQWSVESSVYVDSAAHRNGVARGLYESLLELLELHGYITVYAVATLPNPGSVALHESFGFDHDATFEKMGYKHGEWHDVGWWSLAVREHPADPDPPLSLAVARERDEWDERLTAGQSSIRL</sequence>
<dbReference type="InterPro" id="IPR016181">
    <property type="entry name" value="Acyl_CoA_acyltransferase"/>
</dbReference>
<organism evidence="2 3">
    <name type="scientific">Halogranum rubrum</name>
    <dbReference type="NCBI Taxonomy" id="553466"/>
    <lineage>
        <taxon>Archaea</taxon>
        <taxon>Methanobacteriati</taxon>
        <taxon>Methanobacteriota</taxon>
        <taxon>Stenosarchaea group</taxon>
        <taxon>Halobacteria</taxon>
        <taxon>Halobacteriales</taxon>
        <taxon>Haloferacaceae</taxon>
    </lineage>
</organism>
<dbReference type="NCBIfam" id="NF040504">
    <property type="entry name" value="resist_ArsN1b"/>
    <property type="match status" value="1"/>
</dbReference>
<dbReference type="GO" id="GO:0016747">
    <property type="term" value="F:acyltransferase activity, transferring groups other than amino-acyl groups"/>
    <property type="evidence" value="ECO:0007669"/>
    <property type="project" value="InterPro"/>
</dbReference>
<protein>
    <submittedName>
        <fullName evidence="2">Phosphinothricin acetyltransferase</fullName>
    </submittedName>
</protein>
<dbReference type="SUPFAM" id="SSF55729">
    <property type="entry name" value="Acyl-CoA N-acyltransferases (Nat)"/>
    <property type="match status" value="1"/>
</dbReference>
<dbReference type="PROSITE" id="PS51186">
    <property type="entry name" value="GNAT"/>
    <property type="match status" value="1"/>
</dbReference>
<dbReference type="AlphaFoldDB" id="A0A1I4DYT8"/>
<proteinExistence type="predicted"/>
<evidence type="ECO:0000313" key="2">
    <source>
        <dbReference type="EMBL" id="SFK98625.1"/>
    </source>
</evidence>
<keyword evidence="2" id="KW-0808">Transferase</keyword>
<dbReference type="PANTHER" id="PTHR43072">
    <property type="entry name" value="N-ACETYLTRANSFERASE"/>
    <property type="match status" value="1"/>
</dbReference>
<evidence type="ECO:0000313" key="3">
    <source>
        <dbReference type="Proteomes" id="UP000199607"/>
    </source>
</evidence>
<dbReference type="PANTHER" id="PTHR43072:SF8">
    <property type="entry name" value="ACYLTRANSFERASE FABY-RELATED"/>
    <property type="match status" value="1"/>
</dbReference>
<evidence type="ECO:0000259" key="1">
    <source>
        <dbReference type="PROSITE" id="PS51186"/>
    </source>
</evidence>
<dbReference type="Pfam" id="PF13420">
    <property type="entry name" value="Acetyltransf_4"/>
    <property type="match status" value="1"/>
</dbReference>
<dbReference type="Proteomes" id="UP000199607">
    <property type="component" value="Unassembled WGS sequence"/>
</dbReference>
<name>A0A1I4DYT8_9EURY</name>
<dbReference type="STRING" id="553466.SAMN04487950_1764"/>
<dbReference type="RefSeq" id="WP_089868558.1">
    <property type="nucleotide sequence ID" value="NZ_FOTC01000002.1"/>
</dbReference>
<dbReference type="InterPro" id="IPR000182">
    <property type="entry name" value="GNAT_dom"/>
</dbReference>
<dbReference type="Gene3D" id="3.40.630.30">
    <property type="match status" value="1"/>
</dbReference>
<dbReference type="EMBL" id="FOTC01000002">
    <property type="protein sequence ID" value="SFK98625.1"/>
    <property type="molecule type" value="Genomic_DNA"/>
</dbReference>
<feature type="domain" description="N-acetyltransferase" evidence="1">
    <location>
        <begin position="3"/>
        <end position="164"/>
    </location>
</feature>
<keyword evidence="3" id="KW-1185">Reference proteome</keyword>
<gene>
    <name evidence="2" type="ORF">SAMN04487950_1764</name>
</gene>